<evidence type="ECO:0000313" key="1">
    <source>
        <dbReference type="EMBL" id="VCW69699.1"/>
    </source>
</evidence>
<proteinExistence type="predicted"/>
<dbReference type="AlphaFoldDB" id="A0A9X9PWH7"/>
<feature type="non-terminal residue" evidence="1">
    <location>
        <position position="103"/>
    </location>
</feature>
<protein>
    <submittedName>
        <fullName evidence="1">Uncharacterized protein</fullName>
    </submittedName>
</protein>
<dbReference type="EMBL" id="CYRY02005250">
    <property type="protein sequence ID" value="VCW69699.1"/>
    <property type="molecule type" value="Genomic_DNA"/>
</dbReference>
<reference evidence="1 2" key="1">
    <citation type="submission" date="2018-10" db="EMBL/GenBank/DDBJ databases">
        <authorList>
            <person name="Ekblom R."/>
            <person name="Jareborg N."/>
        </authorList>
    </citation>
    <scope>NUCLEOTIDE SEQUENCE [LARGE SCALE GENOMIC DNA]</scope>
    <source>
        <tissue evidence="1">Muscle</tissue>
    </source>
</reference>
<organism evidence="1 2">
    <name type="scientific">Gulo gulo</name>
    <name type="common">Wolverine</name>
    <name type="synonym">Gluton</name>
    <dbReference type="NCBI Taxonomy" id="48420"/>
    <lineage>
        <taxon>Eukaryota</taxon>
        <taxon>Metazoa</taxon>
        <taxon>Chordata</taxon>
        <taxon>Craniata</taxon>
        <taxon>Vertebrata</taxon>
        <taxon>Euteleostomi</taxon>
        <taxon>Mammalia</taxon>
        <taxon>Eutheria</taxon>
        <taxon>Laurasiatheria</taxon>
        <taxon>Carnivora</taxon>
        <taxon>Caniformia</taxon>
        <taxon>Musteloidea</taxon>
        <taxon>Mustelidae</taxon>
        <taxon>Guloninae</taxon>
        <taxon>Gulo</taxon>
    </lineage>
</organism>
<dbReference type="Proteomes" id="UP000269945">
    <property type="component" value="Unassembled WGS sequence"/>
</dbReference>
<name>A0A9X9PWH7_GULGU</name>
<comment type="caution">
    <text evidence="1">The sequence shown here is derived from an EMBL/GenBank/DDBJ whole genome shotgun (WGS) entry which is preliminary data.</text>
</comment>
<sequence length="103" mass="11123">QIAETESIKINKQNIPKFPLQLSPRGRTALSGLSSASLPPPGLSSPCCSPLPLWPPDMRGEGKQLREHWGLSARRDRAGAECGLCCHLGEGHRRPHVLNAGQP</sequence>
<evidence type="ECO:0000313" key="2">
    <source>
        <dbReference type="Proteomes" id="UP000269945"/>
    </source>
</evidence>
<gene>
    <name evidence="1" type="ORF">BN2614_LOCUS2</name>
</gene>
<keyword evidence="2" id="KW-1185">Reference proteome</keyword>
<accession>A0A9X9PWH7</accession>